<keyword evidence="4" id="KW-1185">Reference proteome</keyword>
<name>A0A2S9QSR7_9MICO</name>
<feature type="transmembrane region" description="Helical" evidence="2">
    <location>
        <begin position="12"/>
        <end position="30"/>
    </location>
</feature>
<dbReference type="InterPro" id="IPR021517">
    <property type="entry name" value="DUF3180"/>
</dbReference>
<feature type="region of interest" description="Disordered" evidence="1">
    <location>
        <begin position="147"/>
        <end position="184"/>
    </location>
</feature>
<reference evidence="3 4" key="1">
    <citation type="journal article" date="2017" name="New Microbes New Infect">
        <title>Genome sequence of 'Leucobacter massiliensis' sp. nov. isolated from human pharynx after travel to the 2014 Hajj.</title>
        <authorList>
            <person name="Leangapichart T."/>
            <person name="Gautret P."/>
            <person name="Nguyen T.T."/>
            <person name="Armstrong N."/>
            <person name="Rolain J.M."/>
        </authorList>
    </citation>
    <scope>NUCLEOTIDE SEQUENCE [LARGE SCALE GENOMIC DNA]</scope>
    <source>
        <strain evidence="3 4">122RC15</strain>
    </source>
</reference>
<protein>
    <recommendedName>
        <fullName evidence="5">DUF3180 domain-containing protein</fullName>
    </recommendedName>
</protein>
<feature type="transmembrane region" description="Helical" evidence="2">
    <location>
        <begin position="42"/>
        <end position="60"/>
    </location>
</feature>
<dbReference type="RefSeq" id="WP_105803932.1">
    <property type="nucleotide sequence ID" value="NZ_MWZD01000008.1"/>
</dbReference>
<proteinExistence type="predicted"/>
<keyword evidence="2" id="KW-1133">Transmembrane helix</keyword>
<gene>
    <name evidence="3" type="ORF">B4915_00650</name>
</gene>
<organism evidence="3 4">
    <name type="scientific">Leucobacter massiliensis</name>
    <dbReference type="NCBI Taxonomy" id="1686285"/>
    <lineage>
        <taxon>Bacteria</taxon>
        <taxon>Bacillati</taxon>
        <taxon>Actinomycetota</taxon>
        <taxon>Actinomycetes</taxon>
        <taxon>Micrococcales</taxon>
        <taxon>Microbacteriaceae</taxon>
        <taxon>Leucobacter</taxon>
    </lineage>
</organism>
<dbReference type="AlphaFoldDB" id="A0A2S9QSR7"/>
<comment type="caution">
    <text evidence="3">The sequence shown here is derived from an EMBL/GenBank/DDBJ whole genome shotgun (WGS) entry which is preliminary data.</text>
</comment>
<feature type="region of interest" description="Disordered" evidence="1">
    <location>
        <begin position="193"/>
        <end position="212"/>
    </location>
</feature>
<evidence type="ECO:0000256" key="2">
    <source>
        <dbReference type="SAM" id="Phobius"/>
    </source>
</evidence>
<keyword evidence="2" id="KW-0472">Membrane</keyword>
<evidence type="ECO:0000313" key="3">
    <source>
        <dbReference type="EMBL" id="PRI12608.1"/>
    </source>
</evidence>
<dbReference type="Pfam" id="PF11377">
    <property type="entry name" value="DUF3180"/>
    <property type="match status" value="1"/>
</dbReference>
<dbReference type="Proteomes" id="UP000238650">
    <property type="component" value="Unassembled WGS sequence"/>
</dbReference>
<keyword evidence="2" id="KW-0812">Transmembrane</keyword>
<evidence type="ECO:0000313" key="4">
    <source>
        <dbReference type="Proteomes" id="UP000238650"/>
    </source>
</evidence>
<accession>A0A2S9QSR7</accession>
<dbReference type="OrthoDB" id="4991066at2"/>
<dbReference type="EMBL" id="MWZD01000008">
    <property type="protein sequence ID" value="PRI12608.1"/>
    <property type="molecule type" value="Genomic_DNA"/>
</dbReference>
<feature type="transmembrane region" description="Helical" evidence="2">
    <location>
        <begin position="118"/>
        <end position="138"/>
    </location>
</feature>
<sequence length="212" mass="21326">MRRLERSNPIVTLAVAAVGAALGILVQLALSGRGAPTLVPPLSLPVSLIFIGAVLAALGIRLRRSLKRGTGAVDPFHAVRLLAASRAGQLVGAGLGGFGGGLALAVLGRSVAPPPATWLPMALTLLGGAVLVGCAVFAERCCRIPPGADDEEPAETPGEPGPADQAAFLRLGRPPRSSTPCLPPAASEVYKGRCGPAPARGPARIAAPWPGD</sequence>
<feature type="compositionally biased region" description="Low complexity" evidence="1">
    <location>
        <begin position="155"/>
        <end position="164"/>
    </location>
</feature>
<evidence type="ECO:0000256" key="1">
    <source>
        <dbReference type="SAM" id="MobiDB-lite"/>
    </source>
</evidence>
<feature type="transmembrane region" description="Helical" evidence="2">
    <location>
        <begin position="90"/>
        <end position="112"/>
    </location>
</feature>
<evidence type="ECO:0008006" key="5">
    <source>
        <dbReference type="Google" id="ProtNLM"/>
    </source>
</evidence>